<dbReference type="Pfam" id="PF00201">
    <property type="entry name" value="UDPGT"/>
    <property type="match status" value="1"/>
</dbReference>
<dbReference type="Proteomes" id="UP000887566">
    <property type="component" value="Unplaced"/>
</dbReference>
<evidence type="ECO:0000313" key="7">
    <source>
        <dbReference type="Proteomes" id="UP000887566"/>
    </source>
</evidence>
<dbReference type="AlphaFoldDB" id="A0A914XCP8"/>
<dbReference type="InterPro" id="IPR050271">
    <property type="entry name" value="UDP-glycosyltransferase"/>
</dbReference>
<keyword evidence="6" id="KW-0812">Transmembrane</keyword>
<name>A0A914XCP8_9BILA</name>
<organism evidence="7 8">
    <name type="scientific">Plectus sambesii</name>
    <dbReference type="NCBI Taxonomy" id="2011161"/>
    <lineage>
        <taxon>Eukaryota</taxon>
        <taxon>Metazoa</taxon>
        <taxon>Ecdysozoa</taxon>
        <taxon>Nematoda</taxon>
        <taxon>Chromadorea</taxon>
        <taxon>Plectida</taxon>
        <taxon>Plectina</taxon>
        <taxon>Plectoidea</taxon>
        <taxon>Plectidae</taxon>
        <taxon>Plectus</taxon>
    </lineage>
</organism>
<evidence type="ECO:0000313" key="8">
    <source>
        <dbReference type="WBParaSite" id="PSAMB.scaffold787size41389.g8689.t1"/>
    </source>
</evidence>
<dbReference type="Gene3D" id="3.40.50.2000">
    <property type="entry name" value="Glycogen Phosphorylase B"/>
    <property type="match status" value="2"/>
</dbReference>
<reference evidence="8" key="1">
    <citation type="submission" date="2022-11" db="UniProtKB">
        <authorList>
            <consortium name="WormBaseParasite"/>
        </authorList>
    </citation>
    <scope>IDENTIFICATION</scope>
</reference>
<feature type="chain" id="PRO_5038169250" description="UDP-glucuronosyltransferase" evidence="6">
    <location>
        <begin position="17"/>
        <end position="522"/>
    </location>
</feature>
<dbReference type="CDD" id="cd03784">
    <property type="entry name" value="GT1_Gtf-like"/>
    <property type="match status" value="1"/>
</dbReference>
<proteinExistence type="inferred from homology"/>
<evidence type="ECO:0000256" key="5">
    <source>
        <dbReference type="RuleBase" id="RU003718"/>
    </source>
</evidence>
<dbReference type="SUPFAM" id="SSF53756">
    <property type="entry name" value="UDP-Glycosyltransferase/glycogen phosphorylase"/>
    <property type="match status" value="1"/>
</dbReference>
<evidence type="ECO:0000256" key="4">
    <source>
        <dbReference type="ARBA" id="ARBA00047475"/>
    </source>
</evidence>
<dbReference type="PANTHER" id="PTHR48043:SF145">
    <property type="entry name" value="FI06409P-RELATED"/>
    <property type="match status" value="1"/>
</dbReference>
<dbReference type="PROSITE" id="PS00375">
    <property type="entry name" value="UDPGT"/>
    <property type="match status" value="1"/>
</dbReference>
<dbReference type="WBParaSite" id="PSAMB.scaffold787size41389.g8689.t1">
    <property type="protein sequence ID" value="PSAMB.scaffold787size41389.g8689.t1"/>
    <property type="gene ID" value="PSAMB.scaffold787size41389.g8689"/>
</dbReference>
<comment type="catalytic activity">
    <reaction evidence="4 6">
        <text>glucuronate acceptor + UDP-alpha-D-glucuronate = acceptor beta-D-glucuronoside + UDP + H(+)</text>
        <dbReference type="Rhea" id="RHEA:21032"/>
        <dbReference type="ChEBI" id="CHEBI:15378"/>
        <dbReference type="ChEBI" id="CHEBI:58052"/>
        <dbReference type="ChEBI" id="CHEBI:58223"/>
        <dbReference type="ChEBI" id="CHEBI:132367"/>
        <dbReference type="ChEBI" id="CHEBI:132368"/>
        <dbReference type="EC" id="2.4.1.17"/>
    </reaction>
</comment>
<comment type="subcellular location">
    <subcellularLocation>
        <location evidence="6">Membrane</location>
        <topology evidence="6">Single-pass membrane protein</topology>
    </subcellularLocation>
</comment>
<keyword evidence="6" id="KW-1133">Transmembrane helix</keyword>
<dbReference type="EC" id="2.4.1.17" evidence="6"/>
<evidence type="ECO:0000256" key="2">
    <source>
        <dbReference type="ARBA" id="ARBA00022676"/>
    </source>
</evidence>
<evidence type="ECO:0000256" key="6">
    <source>
        <dbReference type="RuleBase" id="RU362059"/>
    </source>
</evidence>
<dbReference type="FunFam" id="3.40.50.2000:FF:000021">
    <property type="entry name" value="UDP-glucuronosyltransferase"/>
    <property type="match status" value="1"/>
</dbReference>
<keyword evidence="6" id="KW-0472">Membrane</keyword>
<feature type="transmembrane region" description="Helical" evidence="6">
    <location>
        <begin position="487"/>
        <end position="506"/>
    </location>
</feature>
<keyword evidence="3 5" id="KW-0808">Transferase</keyword>
<keyword evidence="7" id="KW-1185">Reference proteome</keyword>
<sequence length="522" mass="58544">MKTLLLFVASLQLSTTYKILVYSPGLSNSHLMSNGRIADLLINAGHDVLIYKPELLAAANKNGSDLAKMLVVDMGLKEKWAKTFENYDDMIFKGDGMSVSEFLNFQKMTVETCDAQLKRKDIMEILRAEKFDLAISETMEFCSYGLFHHLNIPSNIVLSPGPLMDYMSDAFGFPAAPSHVPNYLGRFTDEMTYVERAKNLLATNAFTYMGRHVASLTTKVFRNHFGNDFPEIYELLGRSPLVLVNSVEILDFTRPVLHKLVYIGGIGMNKPKSLNKKLTKIVESGKKGTVLFSMGSVVKLQNAPLEMKSAIFQALAKFEDFNFIVKTDASDKEMAELASNVKNVYLESWVPQVDLLGHPNLKAFVTHGGQNSILETVYAGKPVLTIPCFADQFRNAATVIKKGFGTRLPSLSALTVDSLTAALHDLLNNEKYEISARRLSRMLEKKPVKSEELVVKWTEFVAEFKQLPELESYARQLNFMQLTSLDILVPFTLVLAVALFILYKVLHALTRLFFVSSKLKNE</sequence>
<accession>A0A914XCP8</accession>
<dbReference type="GO" id="GO:0015020">
    <property type="term" value="F:glucuronosyltransferase activity"/>
    <property type="evidence" value="ECO:0007669"/>
    <property type="project" value="UniProtKB-EC"/>
</dbReference>
<protein>
    <recommendedName>
        <fullName evidence="6">UDP-glucuronosyltransferase</fullName>
        <ecNumber evidence="6">2.4.1.17</ecNumber>
    </recommendedName>
</protein>
<comment type="similarity">
    <text evidence="1 5">Belongs to the UDP-glycosyltransferase family.</text>
</comment>
<dbReference type="PANTHER" id="PTHR48043">
    <property type="entry name" value="EG:EG0003.4 PROTEIN-RELATED"/>
    <property type="match status" value="1"/>
</dbReference>
<dbReference type="GO" id="GO:0016020">
    <property type="term" value="C:membrane"/>
    <property type="evidence" value="ECO:0007669"/>
    <property type="project" value="UniProtKB-SubCell"/>
</dbReference>
<evidence type="ECO:0000256" key="3">
    <source>
        <dbReference type="ARBA" id="ARBA00022679"/>
    </source>
</evidence>
<feature type="signal peptide" evidence="6">
    <location>
        <begin position="1"/>
        <end position="16"/>
    </location>
</feature>
<keyword evidence="6" id="KW-0732">Signal</keyword>
<dbReference type="InterPro" id="IPR035595">
    <property type="entry name" value="UDP_glycos_trans_CS"/>
</dbReference>
<keyword evidence="2 5" id="KW-0328">Glycosyltransferase</keyword>
<dbReference type="InterPro" id="IPR002213">
    <property type="entry name" value="UDP_glucos_trans"/>
</dbReference>
<evidence type="ECO:0000256" key="1">
    <source>
        <dbReference type="ARBA" id="ARBA00009995"/>
    </source>
</evidence>